<dbReference type="GO" id="GO:0030170">
    <property type="term" value="F:pyridoxal phosphate binding"/>
    <property type="evidence" value="ECO:0007669"/>
    <property type="project" value="UniProtKB-ARBA"/>
</dbReference>
<keyword evidence="6" id="KW-0032">Aminotransferase</keyword>
<dbReference type="InterPro" id="IPR015424">
    <property type="entry name" value="PyrdxlP-dep_Trfase"/>
</dbReference>
<dbReference type="Pfam" id="PF01041">
    <property type="entry name" value="DegT_DnrJ_EryC1"/>
    <property type="match status" value="1"/>
</dbReference>
<dbReference type="AlphaFoldDB" id="A0A3D1JG44"/>
<dbReference type="Gene3D" id="3.90.1150.10">
    <property type="entry name" value="Aspartate Aminotransferase, domain 1"/>
    <property type="match status" value="1"/>
</dbReference>
<dbReference type="InterPro" id="IPR015422">
    <property type="entry name" value="PyrdxlP-dep_Trfase_small"/>
</dbReference>
<dbReference type="Proteomes" id="UP000264141">
    <property type="component" value="Unassembled WGS sequence"/>
</dbReference>
<name>A0A3D1JG44_9CHLR</name>
<dbReference type="FunFam" id="3.40.640.10:FF:000089">
    <property type="entry name" value="Aminotransferase, DegT/DnrJ/EryC1/StrS family"/>
    <property type="match status" value="1"/>
</dbReference>
<accession>A0A3D1JG44</accession>
<evidence type="ECO:0000256" key="3">
    <source>
        <dbReference type="PIRSR" id="PIRSR000390-1"/>
    </source>
</evidence>
<feature type="active site" description="Proton acceptor" evidence="3">
    <location>
        <position position="179"/>
    </location>
</feature>
<protein>
    <submittedName>
        <fullName evidence="6">Aminotransferase DegT</fullName>
    </submittedName>
</protein>
<evidence type="ECO:0000256" key="5">
    <source>
        <dbReference type="RuleBase" id="RU004508"/>
    </source>
</evidence>
<sequence>MISISKPQIGEEEKQAVLQVLESGQLAQGPKVKEFEERFAAWCGVKYAVATSSGTTALHVALLAHGIGQGDEVITTPFSFIASANCILYAGATPVFADIEPEYYTLDPVDVERRITPRTRAIIPVHLFGQAADMEALSAIAARYNLAIIEDACQSHGARLNGKMVGAWGTACYSFYPTKNMTTIEGGMITTNDEGVAERARLIRNHGSPRRYLHESLGFNFRMTDLQAAIGLAQLPKLDGWNRKRQENAAYLTSGLEDLPGIHPPRVRPGAEHVFHQYTLRTAQRDALLEQLSARGIGVGVYYPIPIHQQPLYRQMGYQEKLPVSEAASAEVLSLPVHPALTRAELDEIIAAVAGAVKS</sequence>
<dbReference type="PANTHER" id="PTHR30244:SF34">
    <property type="entry name" value="DTDP-4-AMINO-4,6-DIDEOXYGALACTOSE TRANSAMINASE"/>
    <property type="match status" value="1"/>
</dbReference>
<evidence type="ECO:0000256" key="1">
    <source>
        <dbReference type="ARBA" id="ARBA00022898"/>
    </source>
</evidence>
<dbReference type="SUPFAM" id="SSF53383">
    <property type="entry name" value="PLP-dependent transferases"/>
    <property type="match status" value="1"/>
</dbReference>
<keyword evidence="1 4" id="KW-0663">Pyridoxal phosphate</keyword>
<dbReference type="PANTHER" id="PTHR30244">
    <property type="entry name" value="TRANSAMINASE"/>
    <property type="match status" value="1"/>
</dbReference>
<evidence type="ECO:0000313" key="7">
    <source>
        <dbReference type="Proteomes" id="UP000264141"/>
    </source>
</evidence>
<comment type="caution">
    <text evidence="6">The sequence shown here is derived from an EMBL/GenBank/DDBJ whole genome shotgun (WGS) entry which is preliminary data.</text>
</comment>
<dbReference type="STRING" id="229919.GCA_001050195_03438"/>
<evidence type="ECO:0000313" key="6">
    <source>
        <dbReference type="EMBL" id="HCE17424.1"/>
    </source>
</evidence>
<dbReference type="GO" id="GO:0008483">
    <property type="term" value="F:transaminase activity"/>
    <property type="evidence" value="ECO:0007669"/>
    <property type="project" value="UniProtKB-KW"/>
</dbReference>
<keyword evidence="6" id="KW-0808">Transferase</keyword>
<dbReference type="GO" id="GO:0000271">
    <property type="term" value="P:polysaccharide biosynthetic process"/>
    <property type="evidence" value="ECO:0007669"/>
    <property type="project" value="TreeGrafter"/>
</dbReference>
<organism evidence="6 7">
    <name type="scientific">Anaerolinea thermolimosa</name>
    <dbReference type="NCBI Taxonomy" id="229919"/>
    <lineage>
        <taxon>Bacteria</taxon>
        <taxon>Bacillati</taxon>
        <taxon>Chloroflexota</taxon>
        <taxon>Anaerolineae</taxon>
        <taxon>Anaerolineales</taxon>
        <taxon>Anaerolineaceae</taxon>
        <taxon>Anaerolinea</taxon>
    </lineage>
</organism>
<dbReference type="Gene3D" id="3.40.640.10">
    <property type="entry name" value="Type I PLP-dependent aspartate aminotransferase-like (Major domain)"/>
    <property type="match status" value="1"/>
</dbReference>
<dbReference type="InterPro" id="IPR015421">
    <property type="entry name" value="PyrdxlP-dep_Trfase_major"/>
</dbReference>
<proteinExistence type="inferred from homology"/>
<feature type="modified residue" description="N6-(pyridoxal phosphate)lysine" evidence="4">
    <location>
        <position position="179"/>
    </location>
</feature>
<reference evidence="6 7" key="1">
    <citation type="journal article" date="2018" name="Nat. Biotechnol.">
        <title>A standardized bacterial taxonomy based on genome phylogeny substantially revises the tree of life.</title>
        <authorList>
            <person name="Parks D.H."/>
            <person name="Chuvochina M."/>
            <person name="Waite D.W."/>
            <person name="Rinke C."/>
            <person name="Skarshewski A."/>
            <person name="Chaumeil P.A."/>
            <person name="Hugenholtz P."/>
        </authorList>
    </citation>
    <scope>NUCLEOTIDE SEQUENCE [LARGE SCALE GENOMIC DNA]</scope>
    <source>
        <strain evidence="6">UBA8781</strain>
    </source>
</reference>
<comment type="similarity">
    <text evidence="2 5">Belongs to the DegT/DnrJ/EryC1 family.</text>
</comment>
<dbReference type="InterPro" id="IPR000653">
    <property type="entry name" value="DegT/StrS_aminotransferase"/>
</dbReference>
<gene>
    <name evidence="6" type="ORF">DEQ80_06160</name>
</gene>
<dbReference type="PIRSF" id="PIRSF000390">
    <property type="entry name" value="PLP_StrS"/>
    <property type="match status" value="1"/>
</dbReference>
<evidence type="ECO:0000256" key="4">
    <source>
        <dbReference type="PIRSR" id="PIRSR000390-2"/>
    </source>
</evidence>
<dbReference type="CDD" id="cd00616">
    <property type="entry name" value="AHBA_syn"/>
    <property type="match status" value="1"/>
</dbReference>
<evidence type="ECO:0000256" key="2">
    <source>
        <dbReference type="ARBA" id="ARBA00037999"/>
    </source>
</evidence>
<dbReference type="EMBL" id="DPBP01000026">
    <property type="protein sequence ID" value="HCE17424.1"/>
    <property type="molecule type" value="Genomic_DNA"/>
</dbReference>